<evidence type="ECO:0000313" key="2">
    <source>
        <dbReference type="Proteomes" id="UP001500822"/>
    </source>
</evidence>
<comment type="caution">
    <text evidence="1">The sequence shown here is derived from an EMBL/GenBank/DDBJ whole genome shotgun (WGS) entry which is preliminary data.</text>
</comment>
<dbReference type="Pfam" id="PF17249">
    <property type="entry name" value="DUF5318"/>
    <property type="match status" value="1"/>
</dbReference>
<dbReference type="Proteomes" id="UP001500822">
    <property type="component" value="Unassembled WGS sequence"/>
</dbReference>
<evidence type="ECO:0000313" key="1">
    <source>
        <dbReference type="EMBL" id="GAA4758015.1"/>
    </source>
</evidence>
<organism evidence="1 2">
    <name type="scientific">Gordonia alkaliphila</name>
    <dbReference type="NCBI Taxonomy" id="1053547"/>
    <lineage>
        <taxon>Bacteria</taxon>
        <taxon>Bacillati</taxon>
        <taxon>Actinomycetota</taxon>
        <taxon>Actinomycetes</taxon>
        <taxon>Mycobacteriales</taxon>
        <taxon>Gordoniaceae</taxon>
        <taxon>Gordonia</taxon>
    </lineage>
</organism>
<name>A0ABP8ZIX6_9ACTN</name>
<dbReference type="InterPro" id="IPR035169">
    <property type="entry name" value="DUF5318"/>
</dbReference>
<dbReference type="RefSeq" id="WP_372493132.1">
    <property type="nucleotide sequence ID" value="NZ_BAABIE010000020.1"/>
</dbReference>
<gene>
    <name evidence="1" type="ORF">GCM10023217_32920</name>
</gene>
<keyword evidence="2" id="KW-1185">Reference proteome</keyword>
<accession>A0ABP8ZIX6</accession>
<reference evidence="2" key="1">
    <citation type="journal article" date="2019" name="Int. J. Syst. Evol. Microbiol.">
        <title>The Global Catalogue of Microorganisms (GCM) 10K type strain sequencing project: providing services to taxonomists for standard genome sequencing and annotation.</title>
        <authorList>
            <consortium name="The Broad Institute Genomics Platform"/>
            <consortium name="The Broad Institute Genome Sequencing Center for Infectious Disease"/>
            <person name="Wu L."/>
            <person name="Ma J."/>
        </authorList>
    </citation>
    <scope>NUCLEOTIDE SEQUENCE [LARGE SCALE GENOMIC DNA]</scope>
    <source>
        <strain evidence="2">JCM 18077</strain>
    </source>
</reference>
<protein>
    <submittedName>
        <fullName evidence="1">DUF5318 family protein</fullName>
    </submittedName>
</protein>
<sequence length="129" mass="13964">MHRRVVNYALAKRSKLADVRASRVALDEVCDAGSQLLRAAQFHGVPTESACPICRKEQVTLVSLLSGSSLGHLSGSARTPAEIVRLAARMPEFAVNVVEVCRTCRWNHPVRSYVVGLTSSAPPARRAAE</sequence>
<dbReference type="EMBL" id="BAABIE010000020">
    <property type="protein sequence ID" value="GAA4758015.1"/>
    <property type="molecule type" value="Genomic_DNA"/>
</dbReference>
<proteinExistence type="predicted"/>